<dbReference type="PANTHER" id="PTHR24286">
    <property type="entry name" value="CYTOCHROME P450 26"/>
    <property type="match status" value="1"/>
</dbReference>
<accession>A0ABX5F9U7</accession>
<name>A0ABX5F9U7_9CHRO</name>
<dbReference type="InterPro" id="IPR001128">
    <property type="entry name" value="Cyt_P450"/>
</dbReference>
<reference evidence="7 8" key="1">
    <citation type="submission" date="2018-02" db="EMBL/GenBank/DDBJ databases">
        <authorList>
            <person name="Moore K."/>
            <person name="Momper L."/>
        </authorList>
    </citation>
    <scope>NUCLEOTIDE SEQUENCE [LARGE SCALE GENOMIC DNA]</scope>
    <source>
        <strain evidence="7 8">CCALA 015</strain>
    </source>
</reference>
<comment type="caution">
    <text evidence="7">The sequence shown here is derived from an EMBL/GenBank/DDBJ whole genome shotgun (WGS) entry which is preliminary data.</text>
</comment>
<keyword evidence="3" id="KW-0479">Metal-binding</keyword>
<evidence type="ECO:0000313" key="7">
    <source>
        <dbReference type="EMBL" id="PSB37213.1"/>
    </source>
</evidence>
<proteinExistence type="inferred from homology"/>
<dbReference type="PANTHER" id="PTHR24286:SF384">
    <property type="entry name" value="P450, PUTATIVE (EUROFUNG)-RELATED"/>
    <property type="match status" value="1"/>
</dbReference>
<evidence type="ECO:0000313" key="8">
    <source>
        <dbReference type="Proteomes" id="UP000238218"/>
    </source>
</evidence>
<evidence type="ECO:0000256" key="4">
    <source>
        <dbReference type="ARBA" id="ARBA00023002"/>
    </source>
</evidence>
<dbReference type="InterPro" id="IPR002401">
    <property type="entry name" value="Cyt_P450_E_grp-I"/>
</dbReference>
<protein>
    <submittedName>
        <fullName evidence="7">Cytochrome P450</fullName>
    </submittedName>
</protein>
<evidence type="ECO:0000256" key="3">
    <source>
        <dbReference type="ARBA" id="ARBA00022723"/>
    </source>
</evidence>
<organism evidence="7 8">
    <name type="scientific">Aphanothece cf. minutissima CCALA 015</name>
    <dbReference type="NCBI Taxonomy" id="2107695"/>
    <lineage>
        <taxon>Bacteria</taxon>
        <taxon>Bacillati</taxon>
        <taxon>Cyanobacteriota</taxon>
        <taxon>Cyanophyceae</taxon>
        <taxon>Oscillatoriophycideae</taxon>
        <taxon>Chroococcales</taxon>
        <taxon>Aphanothecaceae</taxon>
        <taxon>Aphanothece</taxon>
    </lineage>
</organism>
<evidence type="ECO:0000256" key="6">
    <source>
        <dbReference type="ARBA" id="ARBA00023033"/>
    </source>
</evidence>
<keyword evidence="6" id="KW-0503">Monooxygenase</keyword>
<keyword evidence="5" id="KW-0408">Iron</keyword>
<evidence type="ECO:0000256" key="2">
    <source>
        <dbReference type="ARBA" id="ARBA00022617"/>
    </source>
</evidence>
<dbReference type="Proteomes" id="UP000238218">
    <property type="component" value="Unassembled WGS sequence"/>
</dbReference>
<dbReference type="Pfam" id="PF00067">
    <property type="entry name" value="p450"/>
    <property type="match status" value="1"/>
</dbReference>
<dbReference type="InterPro" id="IPR036396">
    <property type="entry name" value="Cyt_P450_sf"/>
</dbReference>
<dbReference type="PRINTS" id="PR00463">
    <property type="entry name" value="EP450I"/>
</dbReference>
<dbReference type="PRINTS" id="PR00385">
    <property type="entry name" value="P450"/>
</dbReference>
<reference evidence="7 8" key="2">
    <citation type="submission" date="2018-03" db="EMBL/GenBank/DDBJ databases">
        <title>The ancient ancestry and fast evolution of plastids.</title>
        <authorList>
            <person name="Moore K.R."/>
            <person name="Magnabosco C."/>
            <person name="Momper L."/>
            <person name="Gold D.A."/>
            <person name="Bosak T."/>
            <person name="Fournier G.P."/>
        </authorList>
    </citation>
    <scope>NUCLEOTIDE SEQUENCE [LARGE SCALE GENOMIC DNA]</scope>
    <source>
        <strain evidence="7 8">CCALA 015</strain>
    </source>
</reference>
<keyword evidence="8" id="KW-1185">Reference proteome</keyword>
<keyword evidence="4" id="KW-0560">Oxidoreductase</keyword>
<dbReference type="EMBL" id="PVWP01000006">
    <property type="protein sequence ID" value="PSB37213.1"/>
    <property type="molecule type" value="Genomic_DNA"/>
</dbReference>
<gene>
    <name evidence="7" type="ORF">C7B81_09650</name>
</gene>
<dbReference type="SUPFAM" id="SSF48264">
    <property type="entry name" value="Cytochrome P450"/>
    <property type="match status" value="1"/>
</dbReference>
<sequence length="448" mass="48042">MLPDPASLRPLPSTAAVSGVLETLAFFRDPDFARSRFERYGDVYETSLLGQRTVFIRGGQAIADLFAQADAVEGWWPDSVRQLLGPLSLANRNGADHRARRRVVGQLFASAALRRYSPAIAALVEGLNQELLDAPAPVALVPRLRRFAFTVIATTVLGLDGADRDALFGDFELWCQGLFSLPVALPGSPFARARQARQRLLRRLGSVLQKSQVASASGAPLVAGGLDLLAGGLDEAGLPLADDDVAEQLLLLLFAGYETTASALSCLLLTLLQHPAELAWLREELDGLSWPPAEGDGVSAYDAVRAPRLDAVVKEVMRLTPPVGGFFRRTRESIALAGVLVPADRVVQVSITASHRHGPDPEDLAAFRPRRHLGGAEPMTLLPYGGGERVCLGKALAELDIRLLAAGLLKQLSLALEPDQDLTLLVIPSPSPKDGLLVRPCRRATPTV</sequence>
<keyword evidence="2" id="KW-0349">Heme</keyword>
<evidence type="ECO:0000256" key="5">
    <source>
        <dbReference type="ARBA" id="ARBA00023004"/>
    </source>
</evidence>
<dbReference type="Gene3D" id="1.10.630.10">
    <property type="entry name" value="Cytochrome P450"/>
    <property type="match status" value="1"/>
</dbReference>
<evidence type="ECO:0000256" key="1">
    <source>
        <dbReference type="ARBA" id="ARBA00010617"/>
    </source>
</evidence>
<comment type="similarity">
    <text evidence="1">Belongs to the cytochrome P450 family.</text>
</comment>